<dbReference type="InterPro" id="IPR029058">
    <property type="entry name" value="AB_hydrolase_fold"/>
</dbReference>
<evidence type="ECO:0000256" key="1">
    <source>
        <dbReference type="ARBA" id="ARBA00004496"/>
    </source>
</evidence>
<dbReference type="Proteomes" id="UP001269819">
    <property type="component" value="Unassembled WGS sequence"/>
</dbReference>
<dbReference type="RefSeq" id="WP_316975103.1">
    <property type="nucleotide sequence ID" value="NZ_JAWIIJ010000018.1"/>
</dbReference>
<evidence type="ECO:0000256" key="3">
    <source>
        <dbReference type="ARBA" id="ARBA00022801"/>
    </source>
</evidence>
<comment type="similarity">
    <text evidence="4">Belongs to the Fes family.</text>
</comment>
<dbReference type="PANTHER" id="PTHR48098:SF3">
    <property type="entry name" value="IRON(III) ENTEROBACTIN ESTERASE"/>
    <property type="match status" value="1"/>
</dbReference>
<protein>
    <submittedName>
        <fullName evidence="7">Alpha/beta hydrolase-fold protein</fullName>
    </submittedName>
</protein>
<dbReference type="InterPro" id="IPR013783">
    <property type="entry name" value="Ig-like_fold"/>
</dbReference>
<dbReference type="Gene3D" id="2.60.40.10">
    <property type="entry name" value="Immunoglobulins"/>
    <property type="match status" value="1"/>
</dbReference>
<dbReference type="InterPro" id="IPR000801">
    <property type="entry name" value="Esterase-like"/>
</dbReference>
<proteinExistence type="inferred from homology"/>
<dbReference type="InterPro" id="IPR050583">
    <property type="entry name" value="Mycobacterial_A85_antigen"/>
</dbReference>
<feature type="signal peptide" evidence="5">
    <location>
        <begin position="1"/>
        <end position="22"/>
    </location>
</feature>
<evidence type="ECO:0000256" key="5">
    <source>
        <dbReference type="SAM" id="SignalP"/>
    </source>
</evidence>
<dbReference type="PANTHER" id="PTHR48098">
    <property type="entry name" value="ENTEROCHELIN ESTERASE-RELATED"/>
    <property type="match status" value="1"/>
</dbReference>
<reference evidence="7 8" key="1">
    <citation type="submission" date="2023-10" db="EMBL/GenBank/DDBJ databases">
        <title>Characteristics and mechanism of a salt-tolerant marine origin heterotrophic nitrifying- aerobic denitrifying bacteria Marinobacter xestospongiae HN1.</title>
        <authorList>
            <person name="Qi R."/>
        </authorList>
    </citation>
    <scope>NUCLEOTIDE SEQUENCE [LARGE SCALE GENOMIC DNA]</scope>
    <source>
        <strain evidence="7 8">HN1</strain>
    </source>
</reference>
<dbReference type="SUPFAM" id="SSF53474">
    <property type="entry name" value="alpha/beta-Hydrolases"/>
    <property type="match status" value="1"/>
</dbReference>
<evidence type="ECO:0000313" key="7">
    <source>
        <dbReference type="EMBL" id="MDV2080742.1"/>
    </source>
</evidence>
<feature type="chain" id="PRO_5045332148" evidence="5">
    <location>
        <begin position="23"/>
        <end position="534"/>
    </location>
</feature>
<comment type="subcellular location">
    <subcellularLocation>
        <location evidence="1">Cytoplasm</location>
    </subcellularLocation>
</comment>
<name>A0ABU3W2I5_9GAMM</name>
<dbReference type="InterPro" id="IPR021764">
    <property type="entry name" value="Enterochelin_esterase_N"/>
</dbReference>
<evidence type="ECO:0000256" key="4">
    <source>
        <dbReference type="ARBA" id="ARBA00024201"/>
    </source>
</evidence>
<evidence type="ECO:0000259" key="6">
    <source>
        <dbReference type="Pfam" id="PF11806"/>
    </source>
</evidence>
<gene>
    <name evidence="7" type="ORF">RYS15_18815</name>
</gene>
<evidence type="ECO:0000313" key="8">
    <source>
        <dbReference type="Proteomes" id="UP001269819"/>
    </source>
</evidence>
<keyword evidence="3 7" id="KW-0378">Hydrolase</keyword>
<dbReference type="Gene3D" id="3.40.50.1820">
    <property type="entry name" value="alpha/beta hydrolase"/>
    <property type="match status" value="1"/>
</dbReference>
<dbReference type="GO" id="GO:0016787">
    <property type="term" value="F:hydrolase activity"/>
    <property type="evidence" value="ECO:0007669"/>
    <property type="project" value="UniProtKB-KW"/>
</dbReference>
<organism evidence="7 8">
    <name type="scientific">Marinobacter xestospongiae</name>
    <dbReference type="NCBI Taxonomy" id="994319"/>
    <lineage>
        <taxon>Bacteria</taxon>
        <taxon>Pseudomonadati</taxon>
        <taxon>Pseudomonadota</taxon>
        <taxon>Gammaproteobacteria</taxon>
        <taxon>Pseudomonadales</taxon>
        <taxon>Marinobacteraceae</taxon>
        <taxon>Marinobacter</taxon>
    </lineage>
</organism>
<dbReference type="Pfam" id="PF00756">
    <property type="entry name" value="Esterase"/>
    <property type="match status" value="1"/>
</dbReference>
<keyword evidence="2" id="KW-0963">Cytoplasm</keyword>
<comment type="caution">
    <text evidence="7">The sequence shown here is derived from an EMBL/GenBank/DDBJ whole genome shotgun (WGS) entry which is preliminary data.</text>
</comment>
<dbReference type="InterPro" id="IPR014756">
    <property type="entry name" value="Ig_E-set"/>
</dbReference>
<keyword evidence="5" id="KW-0732">Signal</keyword>
<keyword evidence="8" id="KW-1185">Reference proteome</keyword>
<accession>A0ABU3W2I5</accession>
<dbReference type="EMBL" id="JAWIIJ010000018">
    <property type="protein sequence ID" value="MDV2080742.1"/>
    <property type="molecule type" value="Genomic_DNA"/>
</dbReference>
<dbReference type="SUPFAM" id="SSF81296">
    <property type="entry name" value="E set domains"/>
    <property type="match status" value="1"/>
</dbReference>
<feature type="domain" description="Enterochelin esterase N-terminal" evidence="6">
    <location>
        <begin position="174"/>
        <end position="279"/>
    </location>
</feature>
<sequence length="534" mass="57927">MMNWKQQLGGLLMSLAASLAQGQTLTLTHPVAAELPREAPIRVALEAAPGDYLRGHFLTANALADLTLVSATGHPVRQLVAAGDERRQFQFVVGAADQVLEVRGHGGGGRFELTLDRQVPVASQQAPEREFLSPTIAEVARVIADGGDTEAFWQQVAKAGTPLVEPGPDGRRILTFLYRGAERNVRLFGAPSSNHEQLARLGQSDIWFRSFEAPDSTRLSYQLAPDVPDLPGTARARRVAILATAQADPLNLTPWPADAVDVYQQNSTVTLDKAPPQPWLSPGTEVRGSLETLRFASEALGNQRDIQIYRSAGFDPANPDNLLLLVFDGDAYTSQVPTPTILDNLVAAGELPAVMAVFIGNPDREARSRELPANPLFAKVLAQELVPWLQHQTGMEPLAERTILAGSSYGGLASATVALAYPEVFGNVLSMSGSFWWHPPGTPAHEQEYVARQLVGMDTVPVRFFLSAGLFEGHRSDMAGILETSRHLRDLLAAKGFPVRYREYAAGHDYFAWQGVLADGLLALADMANWQPAR</sequence>
<dbReference type="Pfam" id="PF11806">
    <property type="entry name" value="Enterochelin_N"/>
    <property type="match status" value="1"/>
</dbReference>
<evidence type="ECO:0000256" key="2">
    <source>
        <dbReference type="ARBA" id="ARBA00022490"/>
    </source>
</evidence>